<comment type="subcellular location">
    <subcellularLocation>
        <location evidence="10">Cytoplasm</location>
    </subcellularLocation>
</comment>
<dbReference type="STRING" id="1399147.P618_200694"/>
<feature type="active site" description="Nucleophile" evidence="10 11">
    <location>
        <position position="84"/>
    </location>
</feature>
<comment type="function">
    <text evidence="10">IGPS catalyzes the conversion of PRFAR and glutamine to IGP, AICAR and glutamate. The HisH subunit catalyzes the hydrolysis of glutamine to glutamate and ammonia as part of the synthesis of IGP and AICAR. The resulting ammonia molecule is channeled to the active site of HisF.</text>
</comment>
<dbReference type="NCBIfam" id="TIGR01855">
    <property type="entry name" value="IMP_synth_hisH"/>
    <property type="match status" value="1"/>
</dbReference>
<evidence type="ECO:0000256" key="7">
    <source>
        <dbReference type="ARBA" id="ARBA00023239"/>
    </source>
</evidence>
<comment type="subunit">
    <text evidence="2 10">Heterodimer of HisH and HisF.</text>
</comment>
<dbReference type="eggNOG" id="COG0118">
    <property type="taxonomic scope" value="Bacteria"/>
</dbReference>
<dbReference type="OrthoDB" id="9807137at2"/>
<dbReference type="PANTHER" id="PTHR42701">
    <property type="entry name" value="IMIDAZOLE GLYCEROL PHOSPHATE SYNTHASE SUBUNIT HISH"/>
    <property type="match status" value="1"/>
</dbReference>
<name>W6TE26_HOLOB</name>
<reference evidence="13 14" key="1">
    <citation type="journal article" date="2014" name="FEMS Microbiol. Lett.">
        <title>Draft genome sequences of three Holospora species (Holospora obtusa, Holospora undulata, and Holospora elegans), endonuclear symbiotic bacteria of the ciliate Paramecium caudatum.</title>
        <authorList>
            <person name="Dohra H."/>
            <person name="Tanaka K."/>
            <person name="Suzuki T."/>
            <person name="Fujishima M."/>
            <person name="Suzuki H."/>
        </authorList>
    </citation>
    <scope>NUCLEOTIDE SEQUENCE [LARGE SCALE GENOMIC DNA]</scope>
    <source>
        <strain evidence="13 14">F1</strain>
    </source>
</reference>
<comment type="caution">
    <text evidence="13">The sequence shown here is derived from an EMBL/GenBank/DDBJ whole genome shotgun (WGS) entry which is preliminary data.</text>
</comment>
<dbReference type="GO" id="GO:0016829">
    <property type="term" value="F:lyase activity"/>
    <property type="evidence" value="ECO:0007669"/>
    <property type="project" value="UniProtKB-KW"/>
</dbReference>
<keyword evidence="10" id="KW-0963">Cytoplasm</keyword>
<accession>W6TE26</accession>
<organism evidence="13 14">
    <name type="scientific">Holospora obtusa F1</name>
    <dbReference type="NCBI Taxonomy" id="1399147"/>
    <lineage>
        <taxon>Bacteria</taxon>
        <taxon>Pseudomonadati</taxon>
        <taxon>Pseudomonadota</taxon>
        <taxon>Alphaproteobacteria</taxon>
        <taxon>Holosporales</taxon>
        <taxon>Holosporaceae</taxon>
        <taxon>Holospora</taxon>
    </lineage>
</organism>
<dbReference type="EC" id="3.5.1.2" evidence="10"/>
<evidence type="ECO:0000256" key="1">
    <source>
        <dbReference type="ARBA" id="ARBA00005091"/>
    </source>
</evidence>
<proteinExistence type="inferred from homology"/>
<feature type="active site" evidence="10 11">
    <location>
        <position position="191"/>
    </location>
</feature>
<dbReference type="EMBL" id="AWTR02000062">
    <property type="protein sequence ID" value="ETZ07151.1"/>
    <property type="molecule type" value="Genomic_DNA"/>
</dbReference>
<dbReference type="InterPro" id="IPR010139">
    <property type="entry name" value="Imidazole-glycPsynth_HisH"/>
</dbReference>
<gene>
    <name evidence="10" type="primary">hisH</name>
    <name evidence="13" type="ORF">P618_200694</name>
</gene>
<keyword evidence="3 10" id="KW-0028">Amino-acid biosynthesis</keyword>
<evidence type="ECO:0000256" key="2">
    <source>
        <dbReference type="ARBA" id="ARBA00011152"/>
    </source>
</evidence>
<dbReference type="GO" id="GO:0004359">
    <property type="term" value="F:glutaminase activity"/>
    <property type="evidence" value="ECO:0007669"/>
    <property type="project" value="UniProtKB-EC"/>
</dbReference>
<keyword evidence="5 10" id="KW-0315">Glutamine amidotransferase</keyword>
<dbReference type="UniPathway" id="UPA00031">
    <property type="reaction ID" value="UER00010"/>
</dbReference>
<keyword evidence="14" id="KW-1185">Reference proteome</keyword>
<dbReference type="PROSITE" id="PS51273">
    <property type="entry name" value="GATASE_TYPE_1"/>
    <property type="match status" value="1"/>
</dbReference>
<sequence length="207" mass="23489">MNDELIVGVVDIGYGNIQPIVNILRRSYITSSLVRSPTDLRSCHRLIIPGVGSFDNFMQGLKSTKLDSSIIDFAHSNKPVLGICVGAQIMGRESEEGELKGLNLINMRVKKFDSKFLNDLPIPHMGWNHLTIAKPHFLFEHLANDHRFYFAHSYHFEIEDDSCLLSHTSYGYDFCSVAGNQNIIAIQFHPEKSHDHGFKILQNFCLQ</sequence>
<dbReference type="GO" id="GO:0000107">
    <property type="term" value="F:imidazoleglycerol-phosphate synthase activity"/>
    <property type="evidence" value="ECO:0007669"/>
    <property type="project" value="UniProtKB-UniRule"/>
</dbReference>
<dbReference type="GO" id="GO:0000105">
    <property type="term" value="P:L-histidine biosynthetic process"/>
    <property type="evidence" value="ECO:0007669"/>
    <property type="project" value="UniProtKB-UniRule"/>
</dbReference>
<dbReference type="InterPro" id="IPR017926">
    <property type="entry name" value="GATASE"/>
</dbReference>
<dbReference type="RefSeq" id="WP_021827591.1">
    <property type="nucleotide sequence ID" value="NZ_AWTR02000062.1"/>
</dbReference>
<evidence type="ECO:0000256" key="8">
    <source>
        <dbReference type="ARBA" id="ARBA00047838"/>
    </source>
</evidence>
<evidence type="ECO:0000256" key="9">
    <source>
        <dbReference type="ARBA" id="ARBA00049534"/>
    </source>
</evidence>
<keyword evidence="4 10" id="KW-0378">Hydrolase</keyword>
<feature type="active site" evidence="10 11">
    <location>
        <position position="189"/>
    </location>
</feature>
<dbReference type="HAMAP" id="MF_00278">
    <property type="entry name" value="HisH"/>
    <property type="match status" value="1"/>
</dbReference>
<dbReference type="GO" id="GO:0005737">
    <property type="term" value="C:cytoplasm"/>
    <property type="evidence" value="ECO:0007669"/>
    <property type="project" value="UniProtKB-SubCell"/>
</dbReference>
<dbReference type="CDD" id="cd01748">
    <property type="entry name" value="GATase1_IGP_Synthase"/>
    <property type="match status" value="1"/>
</dbReference>
<evidence type="ECO:0000256" key="5">
    <source>
        <dbReference type="ARBA" id="ARBA00022962"/>
    </source>
</evidence>
<keyword evidence="6 10" id="KW-0368">Histidine biosynthesis</keyword>
<evidence type="ECO:0000259" key="12">
    <source>
        <dbReference type="Pfam" id="PF00117"/>
    </source>
</evidence>
<evidence type="ECO:0000313" key="14">
    <source>
        <dbReference type="Proteomes" id="UP000019112"/>
    </source>
</evidence>
<dbReference type="PIRSF" id="PIRSF000495">
    <property type="entry name" value="Amidotransf_hisH"/>
    <property type="match status" value="1"/>
</dbReference>
<dbReference type="Gene3D" id="3.40.50.880">
    <property type="match status" value="1"/>
</dbReference>
<feature type="domain" description="Glutamine amidotransferase" evidence="12">
    <location>
        <begin position="9"/>
        <end position="206"/>
    </location>
</feature>
<comment type="pathway">
    <text evidence="1 10">Amino-acid biosynthesis; L-histidine biosynthesis; L-histidine from 5-phospho-alpha-D-ribose 1-diphosphate: step 5/9.</text>
</comment>
<evidence type="ECO:0000256" key="3">
    <source>
        <dbReference type="ARBA" id="ARBA00022605"/>
    </source>
</evidence>
<comment type="catalytic activity">
    <reaction evidence="9 10">
        <text>L-glutamine + H2O = L-glutamate + NH4(+)</text>
        <dbReference type="Rhea" id="RHEA:15889"/>
        <dbReference type="ChEBI" id="CHEBI:15377"/>
        <dbReference type="ChEBI" id="CHEBI:28938"/>
        <dbReference type="ChEBI" id="CHEBI:29985"/>
        <dbReference type="ChEBI" id="CHEBI:58359"/>
        <dbReference type="EC" id="3.5.1.2"/>
    </reaction>
</comment>
<evidence type="ECO:0000256" key="10">
    <source>
        <dbReference type="HAMAP-Rule" id="MF_00278"/>
    </source>
</evidence>
<evidence type="ECO:0000256" key="11">
    <source>
        <dbReference type="PIRSR" id="PIRSR000495-1"/>
    </source>
</evidence>
<dbReference type="Proteomes" id="UP000019112">
    <property type="component" value="Unassembled WGS sequence"/>
</dbReference>
<dbReference type="InterPro" id="IPR029062">
    <property type="entry name" value="Class_I_gatase-like"/>
</dbReference>
<dbReference type="Pfam" id="PF00117">
    <property type="entry name" value="GATase"/>
    <property type="match status" value="1"/>
</dbReference>
<evidence type="ECO:0000313" key="13">
    <source>
        <dbReference type="EMBL" id="ETZ07151.1"/>
    </source>
</evidence>
<dbReference type="EC" id="4.3.2.10" evidence="10"/>
<comment type="catalytic activity">
    <reaction evidence="8 10">
        <text>5-[(5-phospho-1-deoxy-D-ribulos-1-ylimino)methylamino]-1-(5-phospho-beta-D-ribosyl)imidazole-4-carboxamide + L-glutamine = D-erythro-1-(imidazol-4-yl)glycerol 3-phosphate + 5-amino-1-(5-phospho-beta-D-ribosyl)imidazole-4-carboxamide + L-glutamate + H(+)</text>
        <dbReference type="Rhea" id="RHEA:24793"/>
        <dbReference type="ChEBI" id="CHEBI:15378"/>
        <dbReference type="ChEBI" id="CHEBI:29985"/>
        <dbReference type="ChEBI" id="CHEBI:58278"/>
        <dbReference type="ChEBI" id="CHEBI:58359"/>
        <dbReference type="ChEBI" id="CHEBI:58475"/>
        <dbReference type="ChEBI" id="CHEBI:58525"/>
        <dbReference type="EC" id="4.3.2.10"/>
    </reaction>
</comment>
<evidence type="ECO:0000256" key="4">
    <source>
        <dbReference type="ARBA" id="ARBA00022801"/>
    </source>
</evidence>
<dbReference type="PANTHER" id="PTHR42701:SF1">
    <property type="entry name" value="IMIDAZOLE GLYCEROL PHOSPHATE SYNTHASE SUBUNIT HISH"/>
    <property type="match status" value="1"/>
</dbReference>
<protein>
    <recommendedName>
        <fullName evidence="10">Imidazole glycerol phosphate synthase subunit HisH</fullName>
        <ecNumber evidence="10">4.3.2.10</ecNumber>
    </recommendedName>
    <alternativeName>
        <fullName evidence="10">IGP synthase glutaminase subunit</fullName>
        <ecNumber evidence="10">3.5.1.2</ecNumber>
    </alternativeName>
    <alternativeName>
        <fullName evidence="10">IGP synthase subunit HisH</fullName>
    </alternativeName>
    <alternativeName>
        <fullName evidence="10">ImGP synthase subunit HisH</fullName>
        <shortName evidence="10">IGPS subunit HisH</shortName>
    </alternativeName>
</protein>
<dbReference type="SUPFAM" id="SSF52317">
    <property type="entry name" value="Class I glutamine amidotransferase-like"/>
    <property type="match status" value="1"/>
</dbReference>
<keyword evidence="7 10" id="KW-0456">Lyase</keyword>
<evidence type="ECO:0000256" key="6">
    <source>
        <dbReference type="ARBA" id="ARBA00023102"/>
    </source>
</evidence>
<dbReference type="AlphaFoldDB" id="W6TE26"/>